<evidence type="ECO:0000313" key="1">
    <source>
        <dbReference type="EMBL" id="CCA21273.1"/>
    </source>
</evidence>
<protein>
    <submittedName>
        <fullName evidence="1">Sporangia induced dynein heavy chain putative</fullName>
    </submittedName>
</protein>
<accession>F0WJ27</accession>
<reference evidence="1" key="2">
    <citation type="submission" date="2011-02" db="EMBL/GenBank/DDBJ databases">
        <authorList>
            <person name="MacLean D."/>
        </authorList>
    </citation>
    <scope>NUCLEOTIDE SEQUENCE</scope>
</reference>
<dbReference type="InterPro" id="IPR026983">
    <property type="entry name" value="DHC"/>
</dbReference>
<dbReference type="EMBL" id="FR824174">
    <property type="protein sequence ID" value="CCA21647.1"/>
    <property type="molecule type" value="Genomic_DNA"/>
</dbReference>
<reference evidence="1" key="1">
    <citation type="journal article" date="2011" name="PLoS Biol.">
        <title>Gene gain and loss during evolution of obligate parasitism in the white rust pathogen of Arabidopsis thaliana.</title>
        <authorList>
            <person name="Kemen E."/>
            <person name="Gardiner A."/>
            <person name="Schultz-Larsen T."/>
            <person name="Kemen A.C."/>
            <person name="Balmuth A.L."/>
            <person name="Robert-Seilaniantz A."/>
            <person name="Bailey K."/>
            <person name="Holub E."/>
            <person name="Studholme D.J."/>
            <person name="Maclean D."/>
            <person name="Jones J.D."/>
        </authorList>
    </citation>
    <scope>NUCLEOTIDE SEQUENCE</scope>
</reference>
<evidence type="ECO:0000313" key="2">
    <source>
        <dbReference type="EMBL" id="CCA21647.1"/>
    </source>
</evidence>
<dbReference type="GO" id="GO:0045505">
    <property type="term" value="F:dynein intermediate chain binding"/>
    <property type="evidence" value="ECO:0007669"/>
    <property type="project" value="InterPro"/>
</dbReference>
<dbReference type="GO" id="GO:0007018">
    <property type="term" value="P:microtubule-based movement"/>
    <property type="evidence" value="ECO:0007669"/>
    <property type="project" value="InterPro"/>
</dbReference>
<dbReference type="AlphaFoldDB" id="F0WJ27"/>
<name>F0WJ27_9STRA</name>
<sequence length="899" mass="103243">MCEKEREYQRPSVRTFLGASWKRDSPNSVAHKGNQIERLHDQTSTNGGECATSIIKCDVPWVTFAYNNVESSINESTSNKVALLKTLKSQSIGKLKGSALVNWLVKNSPRECLYYEANDSKAKDEGKWSTSHFLPLHYFISIDRQAYELEYLVLNNGPLDAVALPMMSVSGNPGKWSTCKVISIAKKSRFFVVSWAGGTRVGKPLVPESLVCFEKDDPVKFIGNLHEAIQRRKIAEGSLRYIHLISTIPLSGDPPLSQHTINRILSLALGDHERRQRRIWDRSTTTALIEEISSDYSLLTKKLLFESMEEDSEHEMLTLGSFPTTYSYSSLLSGYDERKAMRWKTKELNRSQLTLLANPSLVATILEVQEACARLVKQTNVIHFYTSEKHNFQTQKRLAVSKMISRVKASKQNEHSSWIMTLEELNLAISRMANAMLRSVRDDRTRKVAKQVHSSLYDAHVPSYDVTQANRLAYMTSNLKRLLTRMDLMIQNAVGEFVLTNFELYTSIVEEIADFDVKIQSLMDVWIHSKKNLNENQSSSCHVCSLFRLEVVVSHEEVQKDSRKVDIDAVSGMKTERLSHMPYGDEKTDSAHDSNSPTIRRRPKLTFEYETNPYDFLHAFLSIFGTALSHLESLDLLERLVMDRIFWPTQCYIQCPGIECTSIQLFRDRIRNAISSAIAPTEKYLELLEVYVPLLNLNAEDYVQSILFKTEEIKKEGPLDEIATPFDCDHYRSLVMSDVAEVTRLLRYHRLLEENVQREIPESTVCIGLYEIDVFNMKTLLAKKHQDIILRLLEAHASNTNEAARKLLAKFEDIYSRLSIRPKDIEDVNQLQEYLSSVQQMLVPLIENVQEVARNSKVFGEFQYTLCDDDLRTIWLVQAWPQKIVKTMNLSRDWLEERL</sequence>
<dbReference type="PANTHER" id="PTHR45703">
    <property type="entry name" value="DYNEIN HEAVY CHAIN"/>
    <property type="match status" value="1"/>
</dbReference>
<proteinExistence type="predicted"/>
<organism evidence="1">
    <name type="scientific">Albugo laibachii Nc14</name>
    <dbReference type="NCBI Taxonomy" id="890382"/>
    <lineage>
        <taxon>Eukaryota</taxon>
        <taxon>Sar</taxon>
        <taxon>Stramenopiles</taxon>
        <taxon>Oomycota</taxon>
        <taxon>Peronosporomycetes</taxon>
        <taxon>Albuginales</taxon>
        <taxon>Albuginaceae</taxon>
        <taxon>Albugo</taxon>
    </lineage>
</organism>
<dbReference type="PANTHER" id="PTHR45703:SF36">
    <property type="entry name" value="DYNEIN HEAVY CHAIN, CYTOPLASMIC"/>
    <property type="match status" value="1"/>
</dbReference>
<dbReference type="HOGENOM" id="CLU_322233_0_0_1"/>
<dbReference type="GO" id="GO:0051959">
    <property type="term" value="F:dynein light intermediate chain binding"/>
    <property type="evidence" value="ECO:0007669"/>
    <property type="project" value="InterPro"/>
</dbReference>
<dbReference type="EMBL" id="FR824162">
    <property type="protein sequence ID" value="CCA21273.1"/>
    <property type="molecule type" value="Genomic_DNA"/>
</dbReference>
<gene>
    <name evidence="1" type="primary">AlNc14C117G6558</name>
    <name evidence="2" type="synonym">AlNc14C129G6896</name>
    <name evidence="1" type="ORF">ALNC14_074160</name>
    <name evidence="2" type="ORF">ALNC14_077900</name>
</gene>
<dbReference type="GO" id="GO:0030286">
    <property type="term" value="C:dynein complex"/>
    <property type="evidence" value="ECO:0007669"/>
    <property type="project" value="InterPro"/>
</dbReference>